<comment type="caution">
    <text evidence="12">The sequence shown here is derived from an EMBL/GenBank/DDBJ whole genome shotgun (WGS) entry which is preliminary data.</text>
</comment>
<dbReference type="PROSITE" id="PS50089">
    <property type="entry name" value="ZF_RING_2"/>
    <property type="match status" value="1"/>
</dbReference>
<keyword evidence="3" id="KW-0479">Metal-binding</keyword>
<evidence type="ECO:0000256" key="8">
    <source>
        <dbReference type="ARBA" id="ARBA00033277"/>
    </source>
</evidence>
<dbReference type="GO" id="GO:0006289">
    <property type="term" value="P:nucleotide-excision repair"/>
    <property type="evidence" value="ECO:0007669"/>
    <property type="project" value="InterPro"/>
</dbReference>
<evidence type="ECO:0000256" key="10">
    <source>
        <dbReference type="SAM" id="Coils"/>
    </source>
</evidence>
<dbReference type="InterPro" id="IPR004575">
    <property type="entry name" value="MAT1/Tfb3"/>
</dbReference>
<keyword evidence="6" id="KW-0539">Nucleus</keyword>
<evidence type="ECO:0000256" key="1">
    <source>
        <dbReference type="ARBA" id="ARBA00004123"/>
    </source>
</evidence>
<protein>
    <recommendedName>
        <fullName evidence="2">RNA polymerase II transcription factor B subunit 3</fullName>
    </recommendedName>
    <alternativeName>
        <fullName evidence="8">RNA polymerase II transcription factor B 38 kDa subunit</fullName>
    </alternativeName>
    <alternativeName>
        <fullName evidence="7">RNA polymerase II transcription factor B p38 subunit</fullName>
    </alternativeName>
</protein>
<dbReference type="Pfam" id="PF06391">
    <property type="entry name" value="MAT1"/>
    <property type="match status" value="1"/>
</dbReference>
<dbReference type="InterPro" id="IPR013083">
    <property type="entry name" value="Znf_RING/FYVE/PHD"/>
</dbReference>
<dbReference type="AlphaFoldDB" id="A0A8H3EGW5"/>
<keyword evidence="13" id="KW-1185">Reference proteome</keyword>
<dbReference type="PANTHER" id="PTHR12683:SF13">
    <property type="entry name" value="CDK-ACTIVATING KINASE ASSEMBLY FACTOR MAT1"/>
    <property type="match status" value="1"/>
</dbReference>
<proteinExistence type="predicted"/>
<evidence type="ECO:0000256" key="6">
    <source>
        <dbReference type="ARBA" id="ARBA00023242"/>
    </source>
</evidence>
<evidence type="ECO:0000256" key="7">
    <source>
        <dbReference type="ARBA" id="ARBA00029873"/>
    </source>
</evidence>
<dbReference type="GO" id="GO:0008270">
    <property type="term" value="F:zinc ion binding"/>
    <property type="evidence" value="ECO:0007669"/>
    <property type="project" value="UniProtKB-KW"/>
</dbReference>
<keyword evidence="4 9" id="KW-0863">Zinc-finger</keyword>
<evidence type="ECO:0000313" key="12">
    <source>
        <dbReference type="EMBL" id="CAF9906289.1"/>
    </source>
</evidence>
<dbReference type="GO" id="GO:0061575">
    <property type="term" value="F:cyclin-dependent protein serine/threonine kinase activator activity"/>
    <property type="evidence" value="ECO:0007669"/>
    <property type="project" value="InterPro"/>
</dbReference>
<keyword evidence="10" id="KW-0175">Coiled coil</keyword>
<evidence type="ECO:0000256" key="9">
    <source>
        <dbReference type="PROSITE-ProRule" id="PRU00175"/>
    </source>
</evidence>
<dbReference type="PANTHER" id="PTHR12683">
    <property type="entry name" value="CDK-ACTIVATING KINASE ASSEMBLY FACTOR MAT1"/>
    <property type="match status" value="1"/>
</dbReference>
<evidence type="ECO:0000313" key="13">
    <source>
        <dbReference type="Proteomes" id="UP000664521"/>
    </source>
</evidence>
<organism evidence="12 13">
    <name type="scientific">Heterodermia speciosa</name>
    <dbReference type="NCBI Taxonomy" id="116794"/>
    <lineage>
        <taxon>Eukaryota</taxon>
        <taxon>Fungi</taxon>
        <taxon>Dikarya</taxon>
        <taxon>Ascomycota</taxon>
        <taxon>Pezizomycotina</taxon>
        <taxon>Lecanoromycetes</taxon>
        <taxon>OSLEUM clade</taxon>
        <taxon>Lecanoromycetidae</taxon>
        <taxon>Caliciales</taxon>
        <taxon>Physciaceae</taxon>
        <taxon>Heterodermia</taxon>
    </lineage>
</organism>
<feature type="domain" description="RING-type" evidence="11">
    <location>
        <begin position="22"/>
        <end position="65"/>
    </location>
</feature>
<accession>A0A8H3EGW5</accession>
<dbReference type="Gene3D" id="3.30.40.10">
    <property type="entry name" value="Zinc/RING finger domain, C3HC4 (zinc finger)"/>
    <property type="match status" value="1"/>
</dbReference>
<dbReference type="GO" id="GO:0006357">
    <property type="term" value="P:regulation of transcription by RNA polymerase II"/>
    <property type="evidence" value="ECO:0007669"/>
    <property type="project" value="TreeGrafter"/>
</dbReference>
<dbReference type="Pfam" id="PF17121">
    <property type="entry name" value="zf-C3HC4_5"/>
    <property type="match status" value="1"/>
</dbReference>
<keyword evidence="5" id="KW-0862">Zinc</keyword>
<evidence type="ECO:0000259" key="11">
    <source>
        <dbReference type="PROSITE" id="PS50089"/>
    </source>
</evidence>
<evidence type="ECO:0000256" key="4">
    <source>
        <dbReference type="ARBA" id="ARBA00022771"/>
    </source>
</evidence>
<dbReference type="SUPFAM" id="SSF57850">
    <property type="entry name" value="RING/U-box"/>
    <property type="match status" value="1"/>
</dbReference>
<evidence type="ECO:0000256" key="3">
    <source>
        <dbReference type="ARBA" id="ARBA00022723"/>
    </source>
</evidence>
<dbReference type="EMBL" id="CAJPDS010000004">
    <property type="protein sequence ID" value="CAF9906289.1"/>
    <property type="molecule type" value="Genomic_DNA"/>
</dbReference>
<dbReference type="CDD" id="cd16573">
    <property type="entry name" value="RING-HC_TFB3-like"/>
    <property type="match status" value="1"/>
</dbReference>
<dbReference type="InterPro" id="IPR017907">
    <property type="entry name" value="Znf_RING_CS"/>
</dbReference>
<dbReference type="InterPro" id="IPR015877">
    <property type="entry name" value="MAT1_centre"/>
</dbReference>
<comment type="subcellular location">
    <subcellularLocation>
        <location evidence="1">Nucleus</location>
    </subcellularLocation>
</comment>
<name>A0A8H3EGW5_9LECA</name>
<feature type="coiled-coil region" evidence="10">
    <location>
        <begin position="165"/>
        <end position="247"/>
    </location>
</feature>
<dbReference type="InterPro" id="IPR001841">
    <property type="entry name" value="Znf_RING"/>
</dbReference>
<evidence type="ECO:0000256" key="5">
    <source>
        <dbReference type="ARBA" id="ARBA00022833"/>
    </source>
</evidence>
<gene>
    <name evidence="12" type="primary">TFB3</name>
    <name evidence="12" type="ORF">HETSPECPRED_006133</name>
</gene>
<dbReference type="FunFam" id="3.30.40.10:FF:000037">
    <property type="entry name" value="Cdk-activating kinase assembly factor MAT1, centre"/>
    <property type="match status" value="1"/>
</dbReference>
<dbReference type="GO" id="GO:0070985">
    <property type="term" value="C:transcription factor TFIIK complex"/>
    <property type="evidence" value="ECO:0007669"/>
    <property type="project" value="UniProtKB-ARBA"/>
</dbReference>
<dbReference type="PROSITE" id="PS00518">
    <property type="entry name" value="ZF_RING_1"/>
    <property type="match status" value="1"/>
</dbReference>
<reference evidence="12" key="1">
    <citation type="submission" date="2021-03" db="EMBL/GenBank/DDBJ databases">
        <authorList>
            <person name="Tagirdzhanova G."/>
        </authorList>
    </citation>
    <scope>NUCLEOTIDE SEQUENCE</scope>
</reference>
<sequence>MSRVPGKKGPVPGRAGEDDDICPVCKSSRYLNQNMKFLINPECYHKMCESCVDRIFSSGPAPCPVAGCGRTLRKQRFRKQILQDIRIEREVDIRRRVNAVFNRRQEEFETLRDYNNYLEEVEILIFNLINKTDVEETEKKIAAYAADHRSTISRNKALAHEESINITAEAEAQREQARIRRAEDLQEEEDERREREEGKRALVERLANSKGNADAIVQEIERAQVKRSSAKGEKANLERRKENAMATQDPFGVTNGSAGAGFKIAGLKKVVEPEIEKDYDPYGGTALEHEYYVFQDQYEHSWLDKARTNPEITTGGYDVGEYCARAMFEAFAGLGCFIEDELGARNVAVDSGTATAAAAMAAGR</sequence>
<evidence type="ECO:0000256" key="2">
    <source>
        <dbReference type="ARBA" id="ARBA00022257"/>
    </source>
</evidence>
<dbReference type="Proteomes" id="UP000664521">
    <property type="component" value="Unassembled WGS sequence"/>
</dbReference>
<dbReference type="NCBIfam" id="TIGR00570">
    <property type="entry name" value="cdk7"/>
    <property type="match status" value="1"/>
</dbReference>
<dbReference type="OrthoDB" id="5963at2759"/>